<dbReference type="OrthoDB" id="4589723at2759"/>
<dbReference type="Proteomes" id="UP000016932">
    <property type="component" value="Unassembled WGS sequence"/>
</dbReference>
<dbReference type="VEuPathDB" id="FungiDB:MYCFIDRAFT_87946"/>
<name>M3ARQ9_PSEFD</name>
<evidence type="ECO:0000313" key="2">
    <source>
        <dbReference type="Proteomes" id="UP000016932"/>
    </source>
</evidence>
<accession>M3ARQ9</accession>
<sequence length="248" mass="28355">MHHQTLPGYLEFIVDHHQRYSTIIAAYRRFPQNARYSTSMPFPIPLPRFEVSSTVSANGSSKTKTSDLESDLPGQLYYTHVPGLPINRPIGFPHVVDPTTFDEDTAIDGLSLGDGISTFLWLWNRNEFHNFFNLSHPKFEIWYRAPDGVIKDMAILRSGRNVMVGLRRSSKTTSIGQPWEPPSPQIISLIERNGKWCGRACSEAPHAIEWYGSQLAKTIIYHKLWDLQYWNASITICHNFGEGNDCFR</sequence>
<dbReference type="KEGG" id="pfj:MYCFIDRAFT_87946"/>
<protein>
    <submittedName>
        <fullName evidence="1">Uncharacterized protein</fullName>
    </submittedName>
</protein>
<dbReference type="EMBL" id="KB446562">
    <property type="protein sequence ID" value="EME79743.1"/>
    <property type="molecule type" value="Genomic_DNA"/>
</dbReference>
<proteinExistence type="predicted"/>
<dbReference type="eggNOG" id="ENOG502R48A">
    <property type="taxonomic scope" value="Eukaryota"/>
</dbReference>
<reference evidence="1 2" key="1">
    <citation type="journal article" date="2012" name="PLoS Pathog.">
        <title>Diverse lifestyles and strategies of plant pathogenesis encoded in the genomes of eighteen Dothideomycetes fungi.</title>
        <authorList>
            <person name="Ohm R.A."/>
            <person name="Feau N."/>
            <person name="Henrissat B."/>
            <person name="Schoch C.L."/>
            <person name="Horwitz B.A."/>
            <person name="Barry K.W."/>
            <person name="Condon B.J."/>
            <person name="Copeland A.C."/>
            <person name="Dhillon B."/>
            <person name="Glaser F."/>
            <person name="Hesse C.N."/>
            <person name="Kosti I."/>
            <person name="LaButti K."/>
            <person name="Lindquist E.A."/>
            <person name="Lucas S."/>
            <person name="Salamov A.A."/>
            <person name="Bradshaw R.E."/>
            <person name="Ciuffetti L."/>
            <person name="Hamelin R.C."/>
            <person name="Kema G.H.J."/>
            <person name="Lawrence C."/>
            <person name="Scott J.A."/>
            <person name="Spatafora J.W."/>
            <person name="Turgeon B.G."/>
            <person name="de Wit P.J.G.M."/>
            <person name="Zhong S."/>
            <person name="Goodwin S.B."/>
            <person name="Grigoriev I.V."/>
        </authorList>
    </citation>
    <scope>NUCLEOTIDE SEQUENCE [LARGE SCALE GENOMIC DNA]</scope>
    <source>
        <strain evidence="1 2">CIRAD86</strain>
    </source>
</reference>
<dbReference type="AlphaFoldDB" id="M3ARQ9"/>
<organism evidence="1 2">
    <name type="scientific">Pseudocercospora fijiensis (strain CIRAD86)</name>
    <name type="common">Black leaf streak disease fungus</name>
    <name type="synonym">Mycosphaerella fijiensis</name>
    <dbReference type="NCBI Taxonomy" id="383855"/>
    <lineage>
        <taxon>Eukaryota</taxon>
        <taxon>Fungi</taxon>
        <taxon>Dikarya</taxon>
        <taxon>Ascomycota</taxon>
        <taxon>Pezizomycotina</taxon>
        <taxon>Dothideomycetes</taxon>
        <taxon>Dothideomycetidae</taxon>
        <taxon>Mycosphaerellales</taxon>
        <taxon>Mycosphaerellaceae</taxon>
        <taxon>Pseudocercospora</taxon>
    </lineage>
</organism>
<dbReference type="GeneID" id="19342640"/>
<gene>
    <name evidence="1" type="ORF">MYCFIDRAFT_87946</name>
</gene>
<evidence type="ECO:0000313" key="1">
    <source>
        <dbReference type="EMBL" id="EME79743.1"/>
    </source>
</evidence>
<keyword evidence="2" id="KW-1185">Reference proteome</keyword>
<dbReference type="RefSeq" id="XP_007930386.1">
    <property type="nucleotide sequence ID" value="XM_007932195.1"/>
</dbReference>
<dbReference type="HOGENOM" id="CLU_1120546_0_0_1"/>